<comment type="similarity">
    <text evidence="3">Belongs to the securin family.</text>
</comment>
<evidence type="ECO:0000256" key="1">
    <source>
        <dbReference type="ARBA" id="ARBA00004123"/>
    </source>
</evidence>
<dbReference type="PANTHER" id="PTHR10418:SF8">
    <property type="entry name" value="SECURIN-2"/>
    <property type="match status" value="1"/>
</dbReference>
<sequence>MATLIFVDKENEEPGIRVAPMDQLQLGFGPSDDQEDCESSVPASDDSYPETETFFPFDLLDFELFNLPEEDQIAQLPLNGVPLMILDEEGHLEQL</sequence>
<dbReference type="Pfam" id="PF04856">
    <property type="entry name" value="Securin"/>
    <property type="match status" value="1"/>
</dbReference>
<dbReference type="Proteomes" id="UP000299084">
    <property type="component" value="Unassembled WGS sequence"/>
</dbReference>
<comment type="caution">
    <text evidence="8">The sequence shown here is derived from an EMBL/GenBank/DDBJ whole genome shotgun (WGS) entry which is preliminary data.</text>
</comment>
<keyword evidence="6" id="KW-0539">Nucleus</keyword>
<dbReference type="GO" id="GO:0005737">
    <property type="term" value="C:cytoplasm"/>
    <property type="evidence" value="ECO:0007669"/>
    <property type="project" value="UniProtKB-SubCell"/>
</dbReference>
<evidence type="ECO:0000256" key="3">
    <source>
        <dbReference type="ARBA" id="ARBA00009264"/>
    </source>
</evidence>
<name>A0A5N4C3F4_CAMDR</name>
<feature type="region of interest" description="Disordered" evidence="7">
    <location>
        <begin position="28"/>
        <end position="48"/>
    </location>
</feature>
<evidence type="ECO:0000256" key="2">
    <source>
        <dbReference type="ARBA" id="ARBA00004496"/>
    </source>
</evidence>
<keyword evidence="4" id="KW-0963">Cytoplasm</keyword>
<evidence type="ECO:0000256" key="4">
    <source>
        <dbReference type="ARBA" id="ARBA00022490"/>
    </source>
</evidence>
<accession>A0A5N4C3F4</accession>
<dbReference type="GO" id="GO:0051276">
    <property type="term" value="P:chromosome organization"/>
    <property type="evidence" value="ECO:0007669"/>
    <property type="project" value="InterPro"/>
</dbReference>
<evidence type="ECO:0000256" key="6">
    <source>
        <dbReference type="ARBA" id="ARBA00023242"/>
    </source>
</evidence>
<evidence type="ECO:0000313" key="8">
    <source>
        <dbReference type="EMBL" id="KAB1253399.1"/>
    </source>
</evidence>
<dbReference type="GO" id="GO:0017124">
    <property type="term" value="F:SH3 domain binding"/>
    <property type="evidence" value="ECO:0007669"/>
    <property type="project" value="UniProtKB-KW"/>
</dbReference>
<dbReference type="InterPro" id="IPR006940">
    <property type="entry name" value="Securin_separation_inhibitor"/>
</dbReference>
<dbReference type="AlphaFoldDB" id="A0A5N4C3F4"/>
<comment type="subcellular location">
    <subcellularLocation>
        <location evidence="2">Cytoplasm</location>
    </subcellularLocation>
    <subcellularLocation>
        <location evidence="1">Nucleus</location>
    </subcellularLocation>
</comment>
<dbReference type="GO" id="GO:0005634">
    <property type="term" value="C:nucleus"/>
    <property type="evidence" value="ECO:0007669"/>
    <property type="project" value="UniProtKB-SubCell"/>
</dbReference>
<evidence type="ECO:0000256" key="7">
    <source>
        <dbReference type="SAM" id="MobiDB-lite"/>
    </source>
</evidence>
<dbReference type="GO" id="GO:0045143">
    <property type="term" value="P:homologous chromosome segregation"/>
    <property type="evidence" value="ECO:0007669"/>
    <property type="project" value="TreeGrafter"/>
</dbReference>
<gene>
    <name evidence="8" type="primary">Securin-2</name>
    <name evidence="8" type="ORF">Cadr_000003514</name>
</gene>
<protein>
    <submittedName>
        <fullName evidence="8">Securin-2</fullName>
    </submittedName>
</protein>
<keyword evidence="9" id="KW-1185">Reference proteome</keyword>
<proteinExistence type="inferred from homology"/>
<dbReference type="PANTHER" id="PTHR10418">
    <property type="entry name" value="SECURIN-3"/>
    <property type="match status" value="1"/>
</dbReference>
<reference evidence="8 9" key="1">
    <citation type="journal article" date="2019" name="Mol. Ecol. Resour.">
        <title>Improving Illumina assemblies with Hi-C and long reads: an example with the North African dromedary.</title>
        <authorList>
            <person name="Elbers J.P."/>
            <person name="Rogers M.F."/>
            <person name="Perelman P.L."/>
            <person name="Proskuryakova A.A."/>
            <person name="Serdyukova N.A."/>
            <person name="Johnson W.E."/>
            <person name="Horin P."/>
            <person name="Corander J."/>
            <person name="Murphy D."/>
            <person name="Burger P.A."/>
        </authorList>
    </citation>
    <scope>NUCLEOTIDE SEQUENCE [LARGE SCALE GENOMIC DNA]</scope>
    <source>
        <strain evidence="8">Drom800</strain>
        <tissue evidence="8">Blood</tissue>
    </source>
</reference>
<evidence type="ECO:0000256" key="5">
    <source>
        <dbReference type="ARBA" id="ARBA00023036"/>
    </source>
</evidence>
<organism evidence="8 9">
    <name type="scientific">Camelus dromedarius</name>
    <name type="common">Dromedary</name>
    <name type="synonym">Arabian camel</name>
    <dbReference type="NCBI Taxonomy" id="9838"/>
    <lineage>
        <taxon>Eukaryota</taxon>
        <taxon>Metazoa</taxon>
        <taxon>Chordata</taxon>
        <taxon>Craniata</taxon>
        <taxon>Vertebrata</taxon>
        <taxon>Euteleostomi</taxon>
        <taxon>Mammalia</taxon>
        <taxon>Eutheria</taxon>
        <taxon>Laurasiatheria</taxon>
        <taxon>Artiodactyla</taxon>
        <taxon>Tylopoda</taxon>
        <taxon>Camelidae</taxon>
        <taxon>Camelus</taxon>
    </lineage>
</organism>
<keyword evidence="5" id="KW-0729">SH3-binding</keyword>
<evidence type="ECO:0000313" key="9">
    <source>
        <dbReference type="Proteomes" id="UP000299084"/>
    </source>
</evidence>
<dbReference type="EMBL" id="JWIN03000037">
    <property type="protein sequence ID" value="KAB1253399.1"/>
    <property type="molecule type" value="Genomic_DNA"/>
</dbReference>